<evidence type="ECO:0000256" key="3">
    <source>
        <dbReference type="ARBA" id="ARBA00022989"/>
    </source>
</evidence>
<feature type="transmembrane region" description="Helical" evidence="5">
    <location>
        <begin position="138"/>
        <end position="155"/>
    </location>
</feature>
<dbReference type="Pfam" id="PF04138">
    <property type="entry name" value="GtrA_DPMS_TM"/>
    <property type="match status" value="1"/>
</dbReference>
<dbReference type="OrthoDB" id="361483at2"/>
<dbReference type="InterPro" id="IPR007267">
    <property type="entry name" value="GtrA_DPMS_TM"/>
</dbReference>
<organism evidence="7 8">
    <name type="scientific">Vagococcus fluvialis bH819</name>
    <dbReference type="NCBI Taxonomy" id="1255619"/>
    <lineage>
        <taxon>Bacteria</taxon>
        <taxon>Bacillati</taxon>
        <taxon>Bacillota</taxon>
        <taxon>Bacilli</taxon>
        <taxon>Lactobacillales</taxon>
        <taxon>Enterococcaceae</taxon>
        <taxon>Vagococcus</taxon>
    </lineage>
</organism>
<dbReference type="GO" id="GO:0016020">
    <property type="term" value="C:membrane"/>
    <property type="evidence" value="ECO:0007669"/>
    <property type="project" value="UniProtKB-SubCell"/>
</dbReference>
<feature type="transmembrane region" description="Helical" evidence="5">
    <location>
        <begin position="12"/>
        <end position="30"/>
    </location>
</feature>
<evidence type="ECO:0000256" key="1">
    <source>
        <dbReference type="ARBA" id="ARBA00004141"/>
    </source>
</evidence>
<protein>
    <submittedName>
        <fullName evidence="7">GtrA family protein</fullName>
    </submittedName>
</protein>
<evidence type="ECO:0000256" key="5">
    <source>
        <dbReference type="SAM" id="Phobius"/>
    </source>
</evidence>
<comment type="subcellular location">
    <subcellularLocation>
        <location evidence="1">Membrane</location>
        <topology evidence="1">Multi-pass membrane protein</topology>
    </subcellularLocation>
</comment>
<reference evidence="8" key="1">
    <citation type="submission" date="2017-02" db="EMBL/GenBank/DDBJ databases">
        <authorList>
            <person name="Dridi B."/>
        </authorList>
    </citation>
    <scope>NUCLEOTIDE SEQUENCE [LARGE SCALE GENOMIC DNA]</scope>
    <source>
        <strain evidence="8">bH819</strain>
    </source>
</reference>
<evidence type="ECO:0000313" key="8">
    <source>
        <dbReference type="Proteomes" id="UP000195918"/>
    </source>
</evidence>
<proteinExistence type="predicted"/>
<evidence type="ECO:0000256" key="2">
    <source>
        <dbReference type="ARBA" id="ARBA00022692"/>
    </source>
</evidence>
<dbReference type="GO" id="GO:0000271">
    <property type="term" value="P:polysaccharide biosynthetic process"/>
    <property type="evidence" value="ECO:0007669"/>
    <property type="project" value="InterPro"/>
</dbReference>
<evidence type="ECO:0000256" key="4">
    <source>
        <dbReference type="ARBA" id="ARBA00023136"/>
    </source>
</evidence>
<dbReference type="AlphaFoldDB" id="A0A1X6WPW4"/>
<keyword evidence="3 5" id="KW-1133">Transmembrane helix</keyword>
<gene>
    <name evidence="7" type="ORF">FM121_09485</name>
</gene>
<keyword evidence="2 5" id="KW-0812">Transmembrane</keyword>
<feature type="domain" description="GtrA/DPMS transmembrane" evidence="6">
    <location>
        <begin position="12"/>
        <end position="161"/>
    </location>
</feature>
<evidence type="ECO:0000259" key="6">
    <source>
        <dbReference type="Pfam" id="PF04138"/>
    </source>
</evidence>
<accession>A0A1X6WPW4</accession>
<name>A0A1X6WPW4_9ENTE</name>
<sequence length="166" mass="19239">MKKIFNQETILYLIFGILTTMVYFITRFTVLNITNSSISGVVFGQISAILFAYITNKIFVFKDTEWSPRVVIKQLIGFIAGRLFVFILDIGITYLAVEKFSEFFINILFLNRINYNSLLFNNYFSEKLIGNPELLNEFIFALIVQVLAIVINYIISKKAVFKKRSI</sequence>
<dbReference type="RefSeq" id="WP_086951943.1">
    <property type="nucleotide sequence ID" value="NZ_FWFD01000015.1"/>
</dbReference>
<dbReference type="EMBL" id="FWFD01000015">
    <property type="protein sequence ID" value="SLM86310.1"/>
    <property type="molecule type" value="Genomic_DNA"/>
</dbReference>
<dbReference type="Proteomes" id="UP000195918">
    <property type="component" value="Unassembled WGS sequence"/>
</dbReference>
<feature type="transmembrane region" description="Helical" evidence="5">
    <location>
        <begin position="75"/>
        <end position="97"/>
    </location>
</feature>
<keyword evidence="8" id="KW-1185">Reference proteome</keyword>
<feature type="transmembrane region" description="Helical" evidence="5">
    <location>
        <begin position="36"/>
        <end position="54"/>
    </location>
</feature>
<evidence type="ECO:0000313" key="7">
    <source>
        <dbReference type="EMBL" id="SLM86310.1"/>
    </source>
</evidence>
<keyword evidence="4 5" id="KW-0472">Membrane</keyword>